<protein>
    <submittedName>
        <fullName evidence="1">RSAM-modified peptide</fullName>
    </submittedName>
</protein>
<gene>
    <name evidence="1" type="ORF">H8S65_14055</name>
</gene>
<accession>A0ABR7DT67</accession>
<name>A0ABR7DT67_9BACT</name>
<comment type="caution">
    <text evidence="1">The sequence shown here is derived from an EMBL/GenBank/DDBJ whole genome shotgun (WGS) entry which is preliminary data.</text>
</comment>
<dbReference type="InterPro" id="IPR026408">
    <property type="entry name" value="GG_sam_targ_CFB"/>
</dbReference>
<reference evidence="1 2" key="1">
    <citation type="submission" date="2020-08" db="EMBL/GenBank/DDBJ databases">
        <title>Genome public.</title>
        <authorList>
            <person name="Liu C."/>
            <person name="Sun Q."/>
        </authorList>
    </citation>
    <scope>NUCLEOTIDE SEQUENCE [LARGE SCALE GENOMIC DNA]</scope>
    <source>
        <strain evidence="1 2">NSJ-79</strain>
    </source>
</reference>
<dbReference type="Proteomes" id="UP000651475">
    <property type="component" value="Unassembled WGS sequence"/>
</dbReference>
<evidence type="ECO:0000313" key="2">
    <source>
        <dbReference type="Proteomes" id="UP000651475"/>
    </source>
</evidence>
<dbReference type="RefSeq" id="WP_186930557.1">
    <property type="nucleotide sequence ID" value="NZ_JACOOJ010000027.1"/>
</dbReference>
<dbReference type="NCBIfam" id="TIGR04149">
    <property type="entry name" value="GG_sam_targ_CFB"/>
    <property type="match status" value="1"/>
</dbReference>
<keyword evidence="2" id="KW-1185">Reference proteome</keyword>
<sequence length="71" mass="7223">MKSISRLKITQLNKVELSKREQNHLVGGENCCICGCLGSSSSYDNSGANYRGGASGLVTPPGIGGGSGSYG</sequence>
<organism evidence="1 2">
    <name type="scientific">Parabacteroides hominis</name>
    <dbReference type="NCBI Taxonomy" id="2763057"/>
    <lineage>
        <taxon>Bacteria</taxon>
        <taxon>Pseudomonadati</taxon>
        <taxon>Bacteroidota</taxon>
        <taxon>Bacteroidia</taxon>
        <taxon>Bacteroidales</taxon>
        <taxon>Tannerellaceae</taxon>
        <taxon>Parabacteroides</taxon>
    </lineage>
</organism>
<dbReference type="EMBL" id="JACOOJ010000027">
    <property type="protein sequence ID" value="MBC5633878.1"/>
    <property type="molecule type" value="Genomic_DNA"/>
</dbReference>
<proteinExistence type="predicted"/>
<evidence type="ECO:0000313" key="1">
    <source>
        <dbReference type="EMBL" id="MBC5633878.1"/>
    </source>
</evidence>